<gene>
    <name evidence="1" type="ORF">STAS_07651</name>
</gene>
<evidence type="ECO:0000313" key="2">
    <source>
        <dbReference type="Proteomes" id="UP000325081"/>
    </source>
</evidence>
<comment type="caution">
    <text evidence="1">The sequence shown here is derived from an EMBL/GenBank/DDBJ whole genome shotgun (WGS) entry which is preliminary data.</text>
</comment>
<accession>A0A5A7PGD2</accession>
<dbReference type="EMBL" id="BKCP01004505">
    <property type="protein sequence ID" value="GER31618.1"/>
    <property type="molecule type" value="Genomic_DNA"/>
</dbReference>
<organism evidence="1 2">
    <name type="scientific">Striga asiatica</name>
    <name type="common">Asiatic witchweed</name>
    <name type="synonym">Buchnera asiatica</name>
    <dbReference type="NCBI Taxonomy" id="4170"/>
    <lineage>
        <taxon>Eukaryota</taxon>
        <taxon>Viridiplantae</taxon>
        <taxon>Streptophyta</taxon>
        <taxon>Embryophyta</taxon>
        <taxon>Tracheophyta</taxon>
        <taxon>Spermatophyta</taxon>
        <taxon>Magnoliopsida</taxon>
        <taxon>eudicotyledons</taxon>
        <taxon>Gunneridae</taxon>
        <taxon>Pentapetalae</taxon>
        <taxon>asterids</taxon>
        <taxon>lamiids</taxon>
        <taxon>Lamiales</taxon>
        <taxon>Orobanchaceae</taxon>
        <taxon>Buchnereae</taxon>
        <taxon>Striga</taxon>
    </lineage>
</organism>
<proteinExistence type="predicted"/>
<keyword evidence="2" id="KW-1185">Reference proteome</keyword>
<evidence type="ECO:0000313" key="1">
    <source>
        <dbReference type="EMBL" id="GER31618.1"/>
    </source>
</evidence>
<dbReference type="Proteomes" id="UP000325081">
    <property type="component" value="Unassembled WGS sequence"/>
</dbReference>
<name>A0A5A7PGD2_STRAF</name>
<keyword evidence="1" id="KW-0238">DNA-binding</keyword>
<dbReference type="AlphaFoldDB" id="A0A5A7PGD2"/>
<reference evidence="2" key="1">
    <citation type="journal article" date="2019" name="Curr. Biol.">
        <title>Genome Sequence of Striga asiatica Provides Insight into the Evolution of Plant Parasitism.</title>
        <authorList>
            <person name="Yoshida S."/>
            <person name="Kim S."/>
            <person name="Wafula E.K."/>
            <person name="Tanskanen J."/>
            <person name="Kim Y.M."/>
            <person name="Honaas L."/>
            <person name="Yang Z."/>
            <person name="Spallek T."/>
            <person name="Conn C.E."/>
            <person name="Ichihashi Y."/>
            <person name="Cheong K."/>
            <person name="Cui S."/>
            <person name="Der J.P."/>
            <person name="Gundlach H."/>
            <person name="Jiao Y."/>
            <person name="Hori C."/>
            <person name="Ishida J.K."/>
            <person name="Kasahara H."/>
            <person name="Kiba T."/>
            <person name="Kim M.S."/>
            <person name="Koo N."/>
            <person name="Laohavisit A."/>
            <person name="Lee Y.H."/>
            <person name="Lumba S."/>
            <person name="McCourt P."/>
            <person name="Mortimer J.C."/>
            <person name="Mutuku J.M."/>
            <person name="Nomura T."/>
            <person name="Sasaki-Sekimoto Y."/>
            <person name="Seto Y."/>
            <person name="Wang Y."/>
            <person name="Wakatake T."/>
            <person name="Sakakibara H."/>
            <person name="Demura T."/>
            <person name="Yamaguchi S."/>
            <person name="Yoneyama K."/>
            <person name="Manabe R.I."/>
            <person name="Nelson D.C."/>
            <person name="Schulman A.H."/>
            <person name="Timko M.P."/>
            <person name="dePamphilis C.W."/>
            <person name="Choi D."/>
            <person name="Shirasu K."/>
        </authorList>
    </citation>
    <scope>NUCLEOTIDE SEQUENCE [LARGE SCALE GENOMIC DNA]</scope>
    <source>
        <strain evidence="2">cv. UVA1</strain>
    </source>
</reference>
<protein>
    <submittedName>
        <fullName evidence="1">DNA-binding protein HU-alpha</fullName>
    </submittedName>
</protein>
<sequence length="110" mass="12570">MGIWLLSSHPTFSLSETESKEAFGLPKIYFNEPQLRSSEISPLLSKAALFHTCRSAEGSMASGIRSTLIFFGSFRVMDRMYRKNTFFVKSPNPSIFLLRVKRGRSMWPLD</sequence>
<dbReference type="GO" id="GO:0003677">
    <property type="term" value="F:DNA binding"/>
    <property type="evidence" value="ECO:0007669"/>
    <property type="project" value="UniProtKB-KW"/>
</dbReference>